<gene>
    <name evidence="2" type="ORF">ACFQ5X_33840</name>
</gene>
<protein>
    <submittedName>
        <fullName evidence="2">Uncharacterized protein</fullName>
    </submittedName>
</protein>
<reference evidence="3" key="1">
    <citation type="journal article" date="2019" name="Int. J. Syst. Evol. Microbiol.">
        <title>The Global Catalogue of Microorganisms (GCM) 10K type strain sequencing project: providing services to taxonomists for standard genome sequencing and annotation.</title>
        <authorList>
            <consortium name="The Broad Institute Genomics Platform"/>
            <consortium name="The Broad Institute Genome Sequencing Center for Infectious Disease"/>
            <person name="Wu L."/>
            <person name="Ma J."/>
        </authorList>
    </citation>
    <scope>NUCLEOTIDE SEQUENCE [LARGE SCALE GENOMIC DNA]</scope>
    <source>
        <strain evidence="3">CGMCC 4.7020</strain>
    </source>
</reference>
<evidence type="ECO:0000256" key="1">
    <source>
        <dbReference type="SAM" id="MobiDB-lite"/>
    </source>
</evidence>
<name>A0ABW3XML6_9ACTN</name>
<evidence type="ECO:0000313" key="2">
    <source>
        <dbReference type="EMBL" id="MFD1310802.1"/>
    </source>
</evidence>
<evidence type="ECO:0000313" key="3">
    <source>
        <dbReference type="Proteomes" id="UP001597058"/>
    </source>
</evidence>
<dbReference type="EMBL" id="JBHTMM010000060">
    <property type="protein sequence ID" value="MFD1310802.1"/>
    <property type="molecule type" value="Genomic_DNA"/>
</dbReference>
<feature type="non-terminal residue" evidence="2">
    <location>
        <position position="1"/>
    </location>
</feature>
<comment type="caution">
    <text evidence="2">The sequence shown here is derived from an EMBL/GenBank/DDBJ whole genome shotgun (WGS) entry which is preliminary data.</text>
</comment>
<proteinExistence type="predicted"/>
<keyword evidence="3" id="KW-1185">Reference proteome</keyword>
<accession>A0ABW3XML6</accession>
<dbReference type="Proteomes" id="UP001597058">
    <property type="component" value="Unassembled WGS sequence"/>
</dbReference>
<feature type="region of interest" description="Disordered" evidence="1">
    <location>
        <begin position="1"/>
        <end position="33"/>
    </location>
</feature>
<organism evidence="2 3">
    <name type="scientific">Streptomyces kaempferi</name>
    <dbReference type="NCBI Taxonomy" id="333725"/>
    <lineage>
        <taxon>Bacteria</taxon>
        <taxon>Bacillati</taxon>
        <taxon>Actinomycetota</taxon>
        <taxon>Actinomycetes</taxon>
        <taxon>Kitasatosporales</taxon>
        <taxon>Streptomycetaceae</taxon>
        <taxon>Streptomyces</taxon>
    </lineage>
</organism>
<sequence length="86" mass="9604">RPADDRAESNATQDGCCRDWTTSAAETREQSHWAIDATPVSTRRLREAVIQTLQMPFQRADLDVTQIPEGGDDDAFALRQEMAAQI</sequence>